<feature type="repeat" description="ANK" evidence="3">
    <location>
        <begin position="115"/>
        <end position="147"/>
    </location>
</feature>
<dbReference type="PROSITE" id="PS50088">
    <property type="entry name" value="ANK_REPEAT"/>
    <property type="match status" value="5"/>
</dbReference>
<evidence type="ECO:0000313" key="4">
    <source>
        <dbReference type="WBParaSite" id="GPUH_0001588601-mRNA-1"/>
    </source>
</evidence>
<dbReference type="SMART" id="SM00248">
    <property type="entry name" value="ANK"/>
    <property type="match status" value="6"/>
</dbReference>
<dbReference type="PROSITE" id="PS50297">
    <property type="entry name" value="ANK_REP_REGION"/>
    <property type="match status" value="5"/>
</dbReference>
<dbReference type="PRINTS" id="PR01415">
    <property type="entry name" value="ANKYRIN"/>
</dbReference>
<dbReference type="Gene3D" id="1.25.40.20">
    <property type="entry name" value="Ankyrin repeat-containing domain"/>
    <property type="match status" value="3"/>
</dbReference>
<feature type="repeat" description="ANK" evidence="3">
    <location>
        <begin position="202"/>
        <end position="223"/>
    </location>
</feature>
<evidence type="ECO:0000256" key="1">
    <source>
        <dbReference type="ARBA" id="ARBA00022737"/>
    </source>
</evidence>
<dbReference type="InterPro" id="IPR002110">
    <property type="entry name" value="Ankyrin_rpt"/>
</dbReference>
<reference evidence="4" key="1">
    <citation type="submission" date="2016-06" db="UniProtKB">
        <authorList>
            <consortium name="WormBaseParasite"/>
        </authorList>
    </citation>
    <scope>IDENTIFICATION</scope>
</reference>
<proteinExistence type="predicted"/>
<name>A0A183E4H3_9BILA</name>
<dbReference type="InterPro" id="IPR036770">
    <property type="entry name" value="Ankyrin_rpt-contain_sf"/>
</dbReference>
<keyword evidence="2 3" id="KW-0040">ANK repeat</keyword>
<dbReference type="SUPFAM" id="SSF48403">
    <property type="entry name" value="Ankyrin repeat"/>
    <property type="match status" value="1"/>
</dbReference>
<dbReference type="PANTHER" id="PTHR24198">
    <property type="entry name" value="ANKYRIN REPEAT AND PROTEIN KINASE DOMAIN-CONTAINING PROTEIN"/>
    <property type="match status" value="1"/>
</dbReference>
<organism evidence="4">
    <name type="scientific">Gongylonema pulchrum</name>
    <dbReference type="NCBI Taxonomy" id="637853"/>
    <lineage>
        <taxon>Eukaryota</taxon>
        <taxon>Metazoa</taxon>
        <taxon>Ecdysozoa</taxon>
        <taxon>Nematoda</taxon>
        <taxon>Chromadorea</taxon>
        <taxon>Rhabditida</taxon>
        <taxon>Spirurina</taxon>
        <taxon>Spiruromorpha</taxon>
        <taxon>Spiruroidea</taxon>
        <taxon>Gongylonematidae</taxon>
        <taxon>Gongylonema</taxon>
    </lineage>
</organism>
<feature type="repeat" description="ANK" evidence="3">
    <location>
        <begin position="82"/>
        <end position="114"/>
    </location>
</feature>
<dbReference type="PANTHER" id="PTHR24198:SF183">
    <property type="entry name" value="SUPPRESSOR_ENHANCER OF LIN-12"/>
    <property type="match status" value="1"/>
</dbReference>
<feature type="repeat" description="ANK" evidence="3">
    <location>
        <begin position="240"/>
        <end position="273"/>
    </location>
</feature>
<protein>
    <submittedName>
        <fullName evidence="4">ANK_REP_REGION domain-containing protein</fullName>
    </submittedName>
</protein>
<dbReference type="AlphaFoldDB" id="A0A183E4H3"/>
<evidence type="ECO:0000256" key="2">
    <source>
        <dbReference type="ARBA" id="ARBA00023043"/>
    </source>
</evidence>
<evidence type="ECO:0000256" key="3">
    <source>
        <dbReference type="PROSITE-ProRule" id="PRU00023"/>
    </source>
</evidence>
<sequence length="315" mass="34289">LALFHVRGEIIFADELKKKISEGYAVVRSRLNDDVKPRFDAWNTIQNTCLYVLQAEKILQLFDACGDDEAKKEMFLKHQSKNGFSALHFAVYKGETEAVEELIAAGANVDFGGRNKLPPLHLAVMCGNDELVDRLIEHGASLNAVDFVHFTPLHSATYFAHEKIVRLLMKRGADPNSCGGVKDRPLHLASSKGHITTLADDEGNTSLHFAAKTGHVGIIDLLLLKIGAGHQELALKANVYGDTPLHTACYAGRLDAVKRLLTVAGSNTLNVENVFSETPLHAACTSGRNLELVAFLLKQPGVDANFQGQDGHTGM</sequence>
<dbReference type="Pfam" id="PF12796">
    <property type="entry name" value="Ank_2"/>
    <property type="match status" value="2"/>
</dbReference>
<feature type="repeat" description="ANK" evidence="3">
    <location>
        <begin position="148"/>
        <end position="180"/>
    </location>
</feature>
<dbReference type="WBParaSite" id="GPUH_0001588601-mRNA-1">
    <property type="protein sequence ID" value="GPUH_0001588601-mRNA-1"/>
    <property type="gene ID" value="GPUH_0001588601"/>
</dbReference>
<keyword evidence="1" id="KW-0677">Repeat</keyword>
<accession>A0A183E4H3</accession>